<dbReference type="PANTHER" id="PTHR33383">
    <property type="entry name" value="MEMBRANE PROTEIN INSERTION EFFICIENCY FACTOR-RELATED"/>
    <property type="match status" value="1"/>
</dbReference>
<dbReference type="eggNOG" id="COG0759">
    <property type="taxonomic scope" value="Bacteria"/>
</dbReference>
<name>E6WSB7_PSEUU</name>
<organism evidence="2 3">
    <name type="scientific">Pseudoxanthomonas suwonensis (strain 11-1)</name>
    <dbReference type="NCBI Taxonomy" id="743721"/>
    <lineage>
        <taxon>Bacteria</taxon>
        <taxon>Pseudomonadati</taxon>
        <taxon>Pseudomonadota</taxon>
        <taxon>Gammaproteobacteria</taxon>
        <taxon>Lysobacterales</taxon>
        <taxon>Lysobacteraceae</taxon>
        <taxon>Pseudoxanthomonas</taxon>
    </lineage>
</organism>
<gene>
    <name evidence="2" type="ordered locus">Psesu_1218</name>
</gene>
<dbReference type="EMBL" id="CP002446">
    <property type="protein sequence ID" value="ADV27066.1"/>
    <property type="molecule type" value="Genomic_DNA"/>
</dbReference>
<reference evidence="2 3" key="1">
    <citation type="submission" date="2011-01" db="EMBL/GenBank/DDBJ databases">
        <title>Complete sequence of Pseudoxanthomonas suwonensis 11-1.</title>
        <authorList>
            <consortium name="US DOE Joint Genome Institute"/>
            <person name="Lucas S."/>
            <person name="Copeland A."/>
            <person name="Lapidus A."/>
            <person name="Cheng J.-F."/>
            <person name="Goodwin L."/>
            <person name="Pitluck S."/>
            <person name="Teshima H."/>
            <person name="Detter J.C."/>
            <person name="Han C."/>
            <person name="Tapia R."/>
            <person name="Land M."/>
            <person name="Hauser L."/>
            <person name="Kyrpides N."/>
            <person name="Ivanova N."/>
            <person name="Ovchinnikova G."/>
            <person name="Siebers A.K."/>
            <person name="Allgaier M."/>
            <person name="Thelen M.P."/>
            <person name="Hugenholtz P."/>
            <person name="Gladden J."/>
            <person name="Woyke T."/>
        </authorList>
    </citation>
    <scope>NUCLEOTIDE SEQUENCE [LARGE SCALE GENOMIC DNA]</scope>
    <source>
        <strain evidence="3">11-1</strain>
    </source>
</reference>
<comment type="subcellular location">
    <subcellularLocation>
        <location evidence="1">Cell inner membrane</location>
        <topology evidence="1">Peripheral membrane protein</topology>
        <orientation evidence="1">Cytoplasmic side</orientation>
    </subcellularLocation>
</comment>
<comment type="similarity">
    <text evidence="1">Belongs to the UPF0161 family.</text>
</comment>
<dbReference type="InterPro" id="IPR002696">
    <property type="entry name" value="Membr_insert_effic_factor_YidD"/>
</dbReference>
<dbReference type="KEGG" id="psu:Psesu_1218"/>
<dbReference type="NCBIfam" id="TIGR00278">
    <property type="entry name" value="membrane protein insertion efficiency factor YidD"/>
    <property type="match status" value="1"/>
</dbReference>
<dbReference type="OrthoDB" id="9801753at2"/>
<dbReference type="Pfam" id="PF01809">
    <property type="entry name" value="YidD"/>
    <property type="match status" value="1"/>
</dbReference>
<proteinExistence type="inferred from homology"/>
<dbReference type="RefSeq" id="WP_013534895.1">
    <property type="nucleotide sequence ID" value="NC_014924.1"/>
</dbReference>
<evidence type="ECO:0000256" key="1">
    <source>
        <dbReference type="HAMAP-Rule" id="MF_00386"/>
    </source>
</evidence>
<dbReference type="AlphaFoldDB" id="E6WSB7"/>
<dbReference type="HAMAP" id="MF_00386">
    <property type="entry name" value="UPF0161_YidD"/>
    <property type="match status" value="1"/>
</dbReference>
<protein>
    <recommendedName>
        <fullName evidence="1">Putative membrane protein insertion efficiency factor</fullName>
    </recommendedName>
</protein>
<keyword evidence="1" id="KW-0997">Cell inner membrane</keyword>
<sequence length="80" mass="9144">MITRLLILALRFYKAFISPLLGPRCRFVPSCSEYAMQAIERHGPWRGGWLAARRIGRCHPLHPGGYDPVPERPHSCQGHH</sequence>
<comment type="function">
    <text evidence="1">Could be involved in insertion of integral membrane proteins into the membrane.</text>
</comment>
<dbReference type="SMART" id="SM01234">
    <property type="entry name" value="Haemolytic"/>
    <property type="match status" value="1"/>
</dbReference>
<keyword evidence="3" id="KW-1185">Reference proteome</keyword>
<dbReference type="HOGENOM" id="CLU_144811_6_1_6"/>
<evidence type="ECO:0000313" key="2">
    <source>
        <dbReference type="EMBL" id="ADV27066.1"/>
    </source>
</evidence>
<dbReference type="GO" id="GO:0005886">
    <property type="term" value="C:plasma membrane"/>
    <property type="evidence" value="ECO:0007669"/>
    <property type="project" value="UniProtKB-SubCell"/>
</dbReference>
<keyword evidence="1" id="KW-0472">Membrane</keyword>
<keyword evidence="1" id="KW-1003">Cell membrane</keyword>
<dbReference type="STRING" id="743721.Psesu_1218"/>
<dbReference type="PANTHER" id="PTHR33383:SF1">
    <property type="entry name" value="MEMBRANE PROTEIN INSERTION EFFICIENCY FACTOR-RELATED"/>
    <property type="match status" value="1"/>
</dbReference>
<accession>E6WSB7</accession>
<evidence type="ECO:0000313" key="3">
    <source>
        <dbReference type="Proteomes" id="UP000008632"/>
    </source>
</evidence>
<dbReference type="Proteomes" id="UP000008632">
    <property type="component" value="Chromosome"/>
</dbReference>